<dbReference type="Pfam" id="PF00696">
    <property type="entry name" value="AA_kinase"/>
    <property type="match status" value="1"/>
</dbReference>
<evidence type="ECO:0000256" key="4">
    <source>
        <dbReference type="ARBA" id="ARBA00022741"/>
    </source>
</evidence>
<dbReference type="EC" id="2.7.2.4" evidence="9"/>
<sequence length="459" mass="51040">MVRFAVLKFGGSNFKSVNDIKHVVSILSSLKEVSKDTRYVIVVSALYGITDKLVNALKNLQDLEIDNFFQELYEFHRNFLGSDDERLKSVIFSIEDFLQGAKLIGRVPDFVYDTVVSHGERCSAYVLSEIFRRNGLDFSLIDPKDFIVTDGKFGGATIILERTEENILTNMDKWLQNDVIVPGFYGASPNGDITILGRGGSDYTATALGYCLRAAYVALFKDVPGFLTGDPRAVSRPFLVSALSYDEADELSYFGAKVLHYNAVDPLRLRDIPLYICDVTNGFNLNKCTRIVPEKTKVNYCVKSISSSRDIAIVQFKGRNLGRVPGVLGEIAKAVANMGINIKFVITSQTCISLIVSRNDGERVMKLAESLRLNEIEEVTFKHDKALIAVVGEGLLDHHGIASRIFKAVADARINVEMISAGASEVALYFIVPEEAEIEAVRRVHDEFWGGSEYDKNNR</sequence>
<comment type="similarity">
    <text evidence="2 9">Belongs to the aspartokinase family.</text>
</comment>
<dbReference type="SUPFAM" id="SSF55021">
    <property type="entry name" value="ACT-like"/>
    <property type="match status" value="2"/>
</dbReference>
<name>A0A7C4RVP0_9BACT</name>
<dbReference type="GO" id="GO:0009088">
    <property type="term" value="P:threonine biosynthetic process"/>
    <property type="evidence" value="ECO:0007669"/>
    <property type="project" value="UniProtKB-UniPathway"/>
</dbReference>
<evidence type="ECO:0000256" key="8">
    <source>
        <dbReference type="PIRSR" id="PIRSR000726-1"/>
    </source>
</evidence>
<dbReference type="PIRSF" id="PIRSF000726">
    <property type="entry name" value="Asp_kin"/>
    <property type="match status" value="1"/>
</dbReference>
<reference evidence="12" key="1">
    <citation type="journal article" date="2020" name="mSystems">
        <title>Genome- and Community-Level Interaction Insights into Carbon Utilization and Element Cycling Functions of Hydrothermarchaeota in Hydrothermal Sediment.</title>
        <authorList>
            <person name="Zhou Z."/>
            <person name="Liu Y."/>
            <person name="Xu W."/>
            <person name="Pan J."/>
            <person name="Luo Z.H."/>
            <person name="Li M."/>
        </authorList>
    </citation>
    <scope>NUCLEOTIDE SEQUENCE [LARGE SCALE GENOMIC DNA]</scope>
    <source>
        <strain evidence="12">SpSt-609</strain>
    </source>
</reference>
<dbReference type="CDD" id="cd04868">
    <property type="entry name" value="ACT_AK-like"/>
    <property type="match status" value="1"/>
</dbReference>
<dbReference type="Gene3D" id="3.30.2130.10">
    <property type="entry name" value="VC0802-like"/>
    <property type="match status" value="1"/>
</dbReference>
<dbReference type="InterPro" id="IPR002912">
    <property type="entry name" value="ACT_dom"/>
</dbReference>
<dbReference type="Pfam" id="PF22468">
    <property type="entry name" value="ACT_9"/>
    <property type="match status" value="2"/>
</dbReference>
<dbReference type="UniPathway" id="UPA00034">
    <property type="reaction ID" value="UER00015"/>
</dbReference>
<gene>
    <name evidence="12" type="ORF">ENT77_02625</name>
</gene>
<dbReference type="PROSITE" id="PS51671">
    <property type="entry name" value="ACT"/>
    <property type="match status" value="1"/>
</dbReference>
<feature type="domain" description="ACT" evidence="11">
    <location>
        <begin position="390"/>
        <end position="459"/>
    </location>
</feature>
<evidence type="ECO:0000256" key="7">
    <source>
        <dbReference type="ARBA" id="ARBA00047872"/>
    </source>
</evidence>
<dbReference type="InterPro" id="IPR005260">
    <property type="entry name" value="Asp_kin_monofn"/>
</dbReference>
<evidence type="ECO:0000259" key="11">
    <source>
        <dbReference type="PROSITE" id="PS51671"/>
    </source>
</evidence>
<dbReference type="PANTHER" id="PTHR21499:SF70">
    <property type="entry name" value="ASPARTOKINASE"/>
    <property type="match status" value="1"/>
</dbReference>
<dbReference type="InterPro" id="IPR036393">
    <property type="entry name" value="AceGlu_kinase-like_sf"/>
</dbReference>
<organism evidence="12">
    <name type="scientific">Fervidobacterium thailandense</name>
    <dbReference type="NCBI Taxonomy" id="1008305"/>
    <lineage>
        <taxon>Bacteria</taxon>
        <taxon>Thermotogati</taxon>
        <taxon>Thermotogota</taxon>
        <taxon>Thermotogae</taxon>
        <taxon>Thermotogales</taxon>
        <taxon>Fervidobacteriaceae</taxon>
        <taxon>Fervidobacterium</taxon>
    </lineage>
</organism>
<comment type="pathway">
    <text evidence="10">Amino-acid biosynthesis; L-methionine biosynthesis via de novo pathway; L-homoserine from L-aspartate: step 1/3.</text>
</comment>
<feature type="binding site" evidence="8">
    <location>
        <position position="232"/>
    </location>
    <ligand>
        <name>ATP</name>
        <dbReference type="ChEBI" id="CHEBI:30616"/>
    </ligand>
</feature>
<dbReference type="Gene3D" id="3.40.1160.10">
    <property type="entry name" value="Acetylglutamate kinase-like"/>
    <property type="match status" value="1"/>
</dbReference>
<dbReference type="GO" id="GO:0005524">
    <property type="term" value="F:ATP binding"/>
    <property type="evidence" value="ECO:0007669"/>
    <property type="project" value="UniProtKB-KW"/>
</dbReference>
<feature type="binding site" evidence="8">
    <location>
        <position position="120"/>
    </location>
    <ligand>
        <name>substrate</name>
    </ligand>
</feature>
<comment type="catalytic activity">
    <reaction evidence="7 9">
        <text>L-aspartate + ATP = 4-phospho-L-aspartate + ADP</text>
        <dbReference type="Rhea" id="RHEA:23776"/>
        <dbReference type="ChEBI" id="CHEBI:29991"/>
        <dbReference type="ChEBI" id="CHEBI:30616"/>
        <dbReference type="ChEBI" id="CHEBI:57535"/>
        <dbReference type="ChEBI" id="CHEBI:456216"/>
        <dbReference type="EC" id="2.7.2.4"/>
    </reaction>
</comment>
<feature type="binding site" evidence="8">
    <location>
        <begin position="8"/>
        <end position="11"/>
    </location>
    <ligand>
        <name>ATP</name>
        <dbReference type="ChEBI" id="CHEBI:30616"/>
    </ligand>
</feature>
<dbReference type="InterPro" id="IPR045865">
    <property type="entry name" value="ACT-like_dom_sf"/>
</dbReference>
<evidence type="ECO:0000256" key="5">
    <source>
        <dbReference type="ARBA" id="ARBA00022777"/>
    </source>
</evidence>
<comment type="pathway">
    <text evidence="1 10">Amino-acid biosynthesis; L-lysine biosynthesis via DAP pathway; (S)-tetrahydrodipicolinate from L-aspartate: step 1/4.</text>
</comment>
<accession>A0A7C4RVP0</accession>
<evidence type="ECO:0000256" key="10">
    <source>
        <dbReference type="RuleBase" id="RU004249"/>
    </source>
</evidence>
<evidence type="ECO:0000313" key="12">
    <source>
        <dbReference type="EMBL" id="HGU40073.1"/>
    </source>
</evidence>
<evidence type="ECO:0000256" key="1">
    <source>
        <dbReference type="ARBA" id="ARBA00004766"/>
    </source>
</evidence>
<dbReference type="InterPro" id="IPR001341">
    <property type="entry name" value="Asp_kinase"/>
</dbReference>
<dbReference type="SUPFAM" id="SSF53633">
    <property type="entry name" value="Carbamate kinase-like"/>
    <property type="match status" value="1"/>
</dbReference>
<dbReference type="UniPathway" id="UPA00050">
    <property type="reaction ID" value="UER00461"/>
</dbReference>
<dbReference type="PANTHER" id="PTHR21499">
    <property type="entry name" value="ASPARTATE KINASE"/>
    <property type="match status" value="1"/>
</dbReference>
<keyword evidence="3 9" id="KW-0808">Transferase</keyword>
<dbReference type="InterPro" id="IPR054352">
    <property type="entry name" value="ACT_Aspartokinase"/>
</dbReference>
<evidence type="ECO:0000256" key="3">
    <source>
        <dbReference type="ARBA" id="ARBA00022679"/>
    </source>
</evidence>
<dbReference type="GO" id="GO:0005829">
    <property type="term" value="C:cytosol"/>
    <property type="evidence" value="ECO:0007669"/>
    <property type="project" value="TreeGrafter"/>
</dbReference>
<protein>
    <recommendedName>
        <fullName evidence="9">Aspartokinase</fullName>
        <ecNumber evidence="9">2.7.2.4</ecNumber>
    </recommendedName>
</protein>
<dbReference type="GO" id="GO:0004072">
    <property type="term" value="F:aspartate kinase activity"/>
    <property type="evidence" value="ECO:0007669"/>
    <property type="project" value="UniProtKB-EC"/>
</dbReference>
<evidence type="ECO:0000256" key="2">
    <source>
        <dbReference type="ARBA" id="ARBA00010122"/>
    </source>
</evidence>
<feature type="binding site" evidence="8">
    <location>
        <begin position="257"/>
        <end position="258"/>
    </location>
    <ligand>
        <name>ATP</name>
        <dbReference type="ChEBI" id="CHEBI:30616"/>
    </ligand>
</feature>
<dbReference type="InterPro" id="IPR042199">
    <property type="entry name" value="AsparK_Bifunc_asparK/hSer_DH"/>
</dbReference>
<comment type="caution">
    <text evidence="12">The sequence shown here is derived from an EMBL/GenBank/DDBJ whole genome shotgun (WGS) entry which is preliminary data.</text>
</comment>
<dbReference type="UniPathway" id="UPA00051">
    <property type="reaction ID" value="UER00462"/>
</dbReference>
<dbReference type="CDD" id="cd04892">
    <property type="entry name" value="ACT_AK-like_2"/>
    <property type="match status" value="1"/>
</dbReference>
<proteinExistence type="inferred from homology"/>
<dbReference type="InterPro" id="IPR001048">
    <property type="entry name" value="Asp/Glu/Uridylate_kinase"/>
</dbReference>
<keyword evidence="10" id="KW-0028">Amino-acid biosynthesis</keyword>
<keyword evidence="6 8" id="KW-0067">ATP-binding</keyword>
<evidence type="ECO:0000256" key="6">
    <source>
        <dbReference type="ARBA" id="ARBA00022840"/>
    </source>
</evidence>
<evidence type="ECO:0000256" key="9">
    <source>
        <dbReference type="RuleBase" id="RU003448"/>
    </source>
</evidence>
<keyword evidence="4 8" id="KW-0547">Nucleotide-binding</keyword>
<dbReference type="GO" id="GO:0009089">
    <property type="term" value="P:lysine biosynthetic process via diaminopimelate"/>
    <property type="evidence" value="ECO:0007669"/>
    <property type="project" value="UniProtKB-UniPathway"/>
</dbReference>
<dbReference type="AlphaFoldDB" id="A0A7C4RVP0"/>
<keyword evidence="5 9" id="KW-0418">Kinase</keyword>
<dbReference type="NCBIfam" id="TIGR00657">
    <property type="entry name" value="asp_kinases"/>
    <property type="match status" value="1"/>
</dbReference>
<dbReference type="EMBL" id="DSZY01000013">
    <property type="protein sequence ID" value="HGU40073.1"/>
    <property type="molecule type" value="Genomic_DNA"/>
</dbReference>
<dbReference type="GO" id="GO:0009090">
    <property type="term" value="P:homoserine biosynthetic process"/>
    <property type="evidence" value="ECO:0007669"/>
    <property type="project" value="TreeGrafter"/>
</dbReference>
<comment type="pathway">
    <text evidence="10">Amino-acid biosynthesis; L-threonine biosynthesis; L-threonine from L-aspartate: step 1/5.</text>
</comment>
<feature type="binding site" evidence="8">
    <location>
        <position position="50"/>
    </location>
    <ligand>
        <name>substrate</name>
    </ligand>
</feature>
<dbReference type="Gene3D" id="1.20.120.1320">
    <property type="entry name" value="Aspartokinase, catalytic domain"/>
    <property type="match status" value="1"/>
</dbReference>